<dbReference type="PANTHER" id="PTHR11538">
    <property type="entry name" value="PHENYLALANYL-TRNA SYNTHETASE"/>
    <property type="match status" value="1"/>
</dbReference>
<dbReference type="Proteomes" id="UP000694930">
    <property type="component" value="Chromosome 7"/>
</dbReference>
<dbReference type="InterPro" id="IPR019446">
    <property type="entry name" value="BMT5-like"/>
</dbReference>
<protein>
    <submittedName>
        <fullName evidence="3">Uncharacterized protein LOC107024533</fullName>
    </submittedName>
</protein>
<evidence type="ECO:0000313" key="2">
    <source>
        <dbReference type="Proteomes" id="UP000694930"/>
    </source>
</evidence>
<dbReference type="Pfam" id="PF10354">
    <property type="entry name" value="BMT5-like"/>
    <property type="match status" value="1"/>
</dbReference>
<keyword evidence="2" id="KW-1185">Reference proteome</keyword>
<dbReference type="RefSeq" id="XP_015081007.1">
    <property type="nucleotide sequence ID" value="XM_015225521.2"/>
</dbReference>
<organism evidence="2 3">
    <name type="scientific">Solanum pennellii</name>
    <name type="common">Tomato</name>
    <name type="synonym">Lycopersicon pennellii</name>
    <dbReference type="NCBI Taxonomy" id="28526"/>
    <lineage>
        <taxon>Eukaryota</taxon>
        <taxon>Viridiplantae</taxon>
        <taxon>Streptophyta</taxon>
        <taxon>Embryophyta</taxon>
        <taxon>Tracheophyta</taxon>
        <taxon>Spermatophyta</taxon>
        <taxon>Magnoliopsida</taxon>
        <taxon>eudicotyledons</taxon>
        <taxon>Gunneridae</taxon>
        <taxon>Pentapetalae</taxon>
        <taxon>asterids</taxon>
        <taxon>lamiids</taxon>
        <taxon>Solanales</taxon>
        <taxon>Solanaceae</taxon>
        <taxon>Solanoideae</taxon>
        <taxon>Solaneae</taxon>
        <taxon>Solanum</taxon>
        <taxon>Solanum subgen. Lycopersicon</taxon>
    </lineage>
</organism>
<sequence>MAEVEENPKVINEEDEYKEEEKIIQHYSSFHRILLVGDGDFSFSLCLAQFFGSASNIVASSLQLYDEVIKMYKNGQSNLEKLKSLGGTVLHGVNATKIQLHTDLSNQKFDRIIYNFPHAGFYGSEDRDHVIQRHKNLVGRFFGSAKKMLQVDGQIHVTHKIAPPYDLWDLVGLGWRNSLICIECADFKIENYPGYNNKRGAGSKCDEPFHLGECNTFKFIFNPSRKNVPRTKHKKRFLHAPSQNLQNAPNSISPPFYSFQQPLSWTDSRNSPTCVINGMHRSPSYAYQNFQKVPNSTSPPIYSFQQQQSWIDSRNSPTCVINGMNSFPNYAYQNFQKVPNSISPPIYSFRPSYVNDVNDFPSHVGLPARHDSRSELFRIFKTYFTYIQETSGRVDTNVEDSVRRALHHGAVMFRDETGRPPGDYLEALEELHCWCRSRILNLQQRFIEG</sequence>
<dbReference type="GeneID" id="107024533"/>
<reference evidence="3" key="2">
    <citation type="submission" date="2025-08" db="UniProtKB">
        <authorList>
            <consortium name="RefSeq"/>
        </authorList>
    </citation>
    <scope>IDENTIFICATION</scope>
</reference>
<gene>
    <name evidence="3" type="primary">LOC107024533</name>
</gene>
<dbReference type="PANTHER" id="PTHR11538:SF26">
    <property type="entry name" value="FERREDOXIN-FOLD ANTICODON-BINDING DOMAIN-CONTAINING PROTEIN 1"/>
    <property type="match status" value="1"/>
</dbReference>
<feature type="domain" description="25S rRNA (uridine-N(3))-methyltransferase BMT5-like" evidence="1">
    <location>
        <begin position="34"/>
        <end position="199"/>
    </location>
</feature>
<accession>A0ABM1H6G5</accession>
<evidence type="ECO:0000313" key="3">
    <source>
        <dbReference type="RefSeq" id="XP_015081007.1"/>
    </source>
</evidence>
<name>A0ABM1H6G5_SOLPN</name>
<evidence type="ECO:0000259" key="1">
    <source>
        <dbReference type="Pfam" id="PF10354"/>
    </source>
</evidence>
<reference evidence="2" key="1">
    <citation type="journal article" date="2014" name="Nat. Genet.">
        <title>The genome of the stress-tolerant wild tomato species Solanum pennellii.</title>
        <authorList>
            <person name="Bolger A."/>
            <person name="Scossa F."/>
            <person name="Bolger M.E."/>
            <person name="Lanz C."/>
            <person name="Maumus F."/>
            <person name="Tohge T."/>
            <person name="Quesneville H."/>
            <person name="Alseekh S."/>
            <person name="Sorensen I."/>
            <person name="Lichtenstein G."/>
            <person name="Fich E.A."/>
            <person name="Conte M."/>
            <person name="Keller H."/>
            <person name="Schneeberger K."/>
            <person name="Schwacke R."/>
            <person name="Ofner I."/>
            <person name="Vrebalov J."/>
            <person name="Xu Y."/>
            <person name="Osorio S."/>
            <person name="Aflitos S.A."/>
            <person name="Schijlen E."/>
            <person name="Jimenez-Gomez J.M."/>
            <person name="Ryngajllo M."/>
            <person name="Kimura S."/>
            <person name="Kumar R."/>
            <person name="Koenig D."/>
            <person name="Headland L.R."/>
            <person name="Maloof J.N."/>
            <person name="Sinha N."/>
            <person name="van Ham R.C."/>
            <person name="Lankhorst R.K."/>
            <person name="Mao L."/>
            <person name="Vogel A."/>
            <person name="Arsova B."/>
            <person name="Panstruga R."/>
            <person name="Fei Z."/>
            <person name="Rose J.K."/>
            <person name="Zamir D."/>
            <person name="Carrari F."/>
            <person name="Giovannoni J.J."/>
            <person name="Weigel D."/>
            <person name="Usadel B."/>
            <person name="Fernie A.R."/>
        </authorList>
    </citation>
    <scope>NUCLEOTIDE SEQUENCE [LARGE SCALE GENOMIC DNA]</scope>
    <source>
        <strain evidence="2">cv. LA0716</strain>
    </source>
</reference>
<proteinExistence type="predicted"/>